<keyword evidence="2" id="KW-0472">Membrane</keyword>
<organism evidence="3 4">
    <name type="scientific">Gossypium stocksii</name>
    <dbReference type="NCBI Taxonomy" id="47602"/>
    <lineage>
        <taxon>Eukaryota</taxon>
        <taxon>Viridiplantae</taxon>
        <taxon>Streptophyta</taxon>
        <taxon>Embryophyta</taxon>
        <taxon>Tracheophyta</taxon>
        <taxon>Spermatophyta</taxon>
        <taxon>Magnoliopsida</taxon>
        <taxon>eudicotyledons</taxon>
        <taxon>Gunneridae</taxon>
        <taxon>Pentapetalae</taxon>
        <taxon>rosids</taxon>
        <taxon>malvids</taxon>
        <taxon>Malvales</taxon>
        <taxon>Malvaceae</taxon>
        <taxon>Malvoideae</taxon>
        <taxon>Gossypium</taxon>
    </lineage>
</organism>
<feature type="region of interest" description="Disordered" evidence="1">
    <location>
        <begin position="81"/>
        <end position="108"/>
    </location>
</feature>
<keyword evidence="2" id="KW-1133">Transmembrane helix</keyword>
<protein>
    <submittedName>
        <fullName evidence="3">Uncharacterized protein</fullName>
    </submittedName>
</protein>
<dbReference type="EMBL" id="JAIQCV010000010">
    <property type="protein sequence ID" value="KAH1055012.1"/>
    <property type="molecule type" value="Genomic_DNA"/>
</dbReference>
<accession>A0A9D3ZP45</accession>
<feature type="transmembrane region" description="Helical" evidence="2">
    <location>
        <begin position="45"/>
        <end position="63"/>
    </location>
</feature>
<evidence type="ECO:0000256" key="2">
    <source>
        <dbReference type="SAM" id="Phobius"/>
    </source>
</evidence>
<evidence type="ECO:0000313" key="3">
    <source>
        <dbReference type="EMBL" id="KAH1055012.1"/>
    </source>
</evidence>
<keyword evidence="2" id="KW-0812">Transmembrane</keyword>
<reference evidence="3 4" key="1">
    <citation type="journal article" date="2021" name="Plant Biotechnol. J.">
        <title>Multi-omics assisted identification of the key and species-specific regulatory components of drought-tolerant mechanisms in Gossypium stocksii.</title>
        <authorList>
            <person name="Yu D."/>
            <person name="Ke L."/>
            <person name="Zhang D."/>
            <person name="Wu Y."/>
            <person name="Sun Y."/>
            <person name="Mei J."/>
            <person name="Sun J."/>
            <person name="Sun Y."/>
        </authorList>
    </citation>
    <scope>NUCLEOTIDE SEQUENCE [LARGE SCALE GENOMIC DNA]</scope>
    <source>
        <strain evidence="4">cv. E1</strain>
        <tissue evidence="3">Leaf</tissue>
    </source>
</reference>
<evidence type="ECO:0000256" key="1">
    <source>
        <dbReference type="SAM" id="MobiDB-lite"/>
    </source>
</evidence>
<name>A0A9D3ZP45_9ROSI</name>
<feature type="transmembrane region" description="Helical" evidence="2">
    <location>
        <begin position="20"/>
        <end position="38"/>
    </location>
</feature>
<evidence type="ECO:0000313" key="4">
    <source>
        <dbReference type="Proteomes" id="UP000828251"/>
    </source>
</evidence>
<keyword evidence="4" id="KW-1185">Reference proteome</keyword>
<dbReference type="Proteomes" id="UP000828251">
    <property type="component" value="Unassembled WGS sequence"/>
</dbReference>
<dbReference type="AlphaFoldDB" id="A0A9D3ZP45"/>
<comment type="caution">
    <text evidence="3">The sequence shown here is derived from an EMBL/GenBank/DDBJ whole genome shotgun (WGS) entry which is preliminary data.</text>
</comment>
<gene>
    <name evidence="3" type="ORF">J1N35_033077</name>
</gene>
<sequence>MCESMEDDLTGSDWQGPNGGAIWLLVASPLCLGSMIPSGYKMKHLLYEVIVLGILYVKLIASVKKPRPALVNITIASGTQIHHNSSEGGNLSLAEKRKPTLSPKRPPL</sequence>
<proteinExistence type="predicted"/>